<dbReference type="AlphaFoldDB" id="A0A2P2PF42"/>
<protein>
    <submittedName>
        <fullName evidence="1">Uncharacterized protein</fullName>
    </submittedName>
</protein>
<proteinExistence type="predicted"/>
<name>A0A2P2PF42_RHIMU</name>
<accession>A0A2P2PF42</accession>
<reference evidence="1" key="1">
    <citation type="submission" date="2018-02" db="EMBL/GenBank/DDBJ databases">
        <title>Rhizophora mucronata_Transcriptome.</title>
        <authorList>
            <person name="Meera S.P."/>
            <person name="Sreeshan A."/>
            <person name="Augustine A."/>
        </authorList>
    </citation>
    <scope>NUCLEOTIDE SEQUENCE</scope>
    <source>
        <tissue evidence="1">Leaf</tissue>
    </source>
</reference>
<dbReference type="EMBL" id="GGEC01072848">
    <property type="protein sequence ID" value="MBX53332.1"/>
    <property type="molecule type" value="Transcribed_RNA"/>
</dbReference>
<organism evidence="1">
    <name type="scientific">Rhizophora mucronata</name>
    <name type="common">Asiatic mangrove</name>
    <dbReference type="NCBI Taxonomy" id="61149"/>
    <lineage>
        <taxon>Eukaryota</taxon>
        <taxon>Viridiplantae</taxon>
        <taxon>Streptophyta</taxon>
        <taxon>Embryophyta</taxon>
        <taxon>Tracheophyta</taxon>
        <taxon>Spermatophyta</taxon>
        <taxon>Magnoliopsida</taxon>
        <taxon>eudicotyledons</taxon>
        <taxon>Gunneridae</taxon>
        <taxon>Pentapetalae</taxon>
        <taxon>rosids</taxon>
        <taxon>fabids</taxon>
        <taxon>Malpighiales</taxon>
        <taxon>Rhizophoraceae</taxon>
        <taxon>Rhizophora</taxon>
    </lineage>
</organism>
<sequence>MQNHGGLPKQVYSKLGANKKDIITTFILPLQSKVKSTHNSHAM</sequence>
<evidence type="ECO:0000313" key="1">
    <source>
        <dbReference type="EMBL" id="MBX53332.1"/>
    </source>
</evidence>